<dbReference type="Pfam" id="PF00400">
    <property type="entry name" value="WD40"/>
    <property type="match status" value="3"/>
</dbReference>
<dbReference type="PANTHER" id="PTHR44675:SF1">
    <property type="entry name" value="P21-ACTIVATED PROTEIN KINASE-INTERACTING PROTEIN 1"/>
    <property type="match status" value="1"/>
</dbReference>
<dbReference type="InterPro" id="IPR019775">
    <property type="entry name" value="WD40_repeat_CS"/>
</dbReference>
<evidence type="ECO:0000256" key="3">
    <source>
        <dbReference type="PROSITE-ProRule" id="PRU00221"/>
    </source>
</evidence>
<name>A0A2T9ZEV6_9FUNG</name>
<dbReference type="STRING" id="133381.A0A2T9ZEV6"/>
<dbReference type="EMBL" id="MBFS01000282">
    <property type="protein sequence ID" value="PVV03067.1"/>
    <property type="molecule type" value="Genomic_DNA"/>
</dbReference>
<evidence type="ECO:0000313" key="4">
    <source>
        <dbReference type="EMBL" id="PVV03067.1"/>
    </source>
</evidence>
<organism evidence="4 5">
    <name type="scientific">Smittium megazygosporum</name>
    <dbReference type="NCBI Taxonomy" id="133381"/>
    <lineage>
        <taxon>Eukaryota</taxon>
        <taxon>Fungi</taxon>
        <taxon>Fungi incertae sedis</taxon>
        <taxon>Zoopagomycota</taxon>
        <taxon>Kickxellomycotina</taxon>
        <taxon>Harpellomycetes</taxon>
        <taxon>Harpellales</taxon>
        <taxon>Legeriomycetaceae</taxon>
        <taxon>Smittium</taxon>
    </lineage>
</organism>
<reference evidence="4 5" key="1">
    <citation type="journal article" date="2018" name="MBio">
        <title>Comparative Genomics Reveals the Core Gene Toolbox for the Fungus-Insect Symbiosis.</title>
        <authorList>
            <person name="Wang Y."/>
            <person name="Stata M."/>
            <person name="Wang W."/>
            <person name="Stajich J.E."/>
            <person name="White M.M."/>
            <person name="Moncalvo J.M."/>
        </authorList>
    </citation>
    <scope>NUCLEOTIDE SEQUENCE [LARGE SCALE GENOMIC DNA]</scope>
    <source>
        <strain evidence="4 5">SC-DP-2</strain>
    </source>
</reference>
<dbReference type="AlphaFoldDB" id="A0A2T9ZEV6"/>
<dbReference type="Gene3D" id="2.130.10.10">
    <property type="entry name" value="YVTN repeat-like/Quinoprotein amine dehydrogenase"/>
    <property type="match status" value="2"/>
</dbReference>
<dbReference type="SUPFAM" id="SSF50978">
    <property type="entry name" value="WD40 repeat-like"/>
    <property type="match status" value="1"/>
</dbReference>
<dbReference type="OrthoDB" id="308449at2759"/>
<evidence type="ECO:0000256" key="1">
    <source>
        <dbReference type="ARBA" id="ARBA00022574"/>
    </source>
</evidence>
<dbReference type="PANTHER" id="PTHR44675">
    <property type="entry name" value="PAK1 INTERACTING PROTEIN 1"/>
    <property type="match status" value="1"/>
</dbReference>
<keyword evidence="2" id="KW-0677">Repeat</keyword>
<keyword evidence="5" id="KW-1185">Reference proteome</keyword>
<dbReference type="Proteomes" id="UP000245609">
    <property type="component" value="Unassembled WGS sequence"/>
</dbReference>
<sequence>MTRKSKKAKLDSSLSSASIINDQLSSAADIQKTVVPNHVLIVVGTYERIVSGLQFSFNKSDSKDEQAIQLEPKFVMPVHISCVTSVAICDKFIASGSSDEVIKLFDLKRNKELGSLHEHSGTIKKLAFYKNTHLLSAATDGKICIYRTTDWEILKVLRGHSDEVNDIAIHPSGKLAISVSKDRTAIVWNLLTGHKATRTKLDSEGESIRFNTDGSRYAILSANTRSSGGRASNKLTIYTLSPGVEPVQCKISSTCHKIMDFEFVCLNGNPDSEYIAFGGSDFKLHFFNTKTESETFSFKAHDNR</sequence>
<dbReference type="PROSITE" id="PS50082">
    <property type="entry name" value="WD_REPEATS_2"/>
    <property type="match status" value="1"/>
</dbReference>
<keyword evidence="1 3" id="KW-0853">WD repeat</keyword>
<proteinExistence type="predicted"/>
<evidence type="ECO:0000256" key="2">
    <source>
        <dbReference type="ARBA" id="ARBA00022737"/>
    </source>
</evidence>
<dbReference type="InterPro" id="IPR001680">
    <property type="entry name" value="WD40_rpt"/>
</dbReference>
<dbReference type="InterPro" id="IPR051959">
    <property type="entry name" value="PAK1-Kinase_Regulator"/>
</dbReference>
<comment type="caution">
    <text evidence="4">The sequence shown here is derived from an EMBL/GenBank/DDBJ whole genome shotgun (WGS) entry which is preliminary data.</text>
</comment>
<evidence type="ECO:0000313" key="5">
    <source>
        <dbReference type="Proteomes" id="UP000245609"/>
    </source>
</evidence>
<dbReference type="InterPro" id="IPR036322">
    <property type="entry name" value="WD40_repeat_dom_sf"/>
</dbReference>
<gene>
    <name evidence="4" type="ORF">BB560_002472</name>
</gene>
<dbReference type="SMART" id="SM00320">
    <property type="entry name" value="WD40"/>
    <property type="match status" value="4"/>
</dbReference>
<feature type="repeat" description="WD" evidence="3">
    <location>
        <begin position="157"/>
        <end position="198"/>
    </location>
</feature>
<dbReference type="PROSITE" id="PS50294">
    <property type="entry name" value="WD_REPEATS_REGION"/>
    <property type="match status" value="1"/>
</dbReference>
<accession>A0A2T9ZEV6</accession>
<dbReference type="PROSITE" id="PS00678">
    <property type="entry name" value="WD_REPEATS_1"/>
    <property type="match status" value="1"/>
</dbReference>
<dbReference type="InterPro" id="IPR015943">
    <property type="entry name" value="WD40/YVTN_repeat-like_dom_sf"/>
</dbReference>
<protein>
    <submittedName>
        <fullName evidence="4">Uncharacterized protein</fullName>
    </submittedName>
</protein>